<name>A0A161HC90_9RHOB</name>
<protein>
    <recommendedName>
        <fullName evidence="3">Concanavalin A-like lectin/glucanases superfamily protein</fullName>
    </recommendedName>
</protein>
<proteinExistence type="predicted"/>
<dbReference type="AlphaFoldDB" id="A0A161HC90"/>
<evidence type="ECO:0008006" key="3">
    <source>
        <dbReference type="Google" id="ProtNLM"/>
    </source>
</evidence>
<dbReference type="OrthoDB" id="9945256at2"/>
<gene>
    <name evidence="1" type="ORF">AKL17_2556</name>
</gene>
<evidence type="ECO:0000313" key="2">
    <source>
        <dbReference type="Proteomes" id="UP000076128"/>
    </source>
</evidence>
<keyword evidence="2" id="KW-1185">Reference proteome</keyword>
<dbReference type="KEGG" id="daa:AKL17_2556"/>
<sequence>MLVQTVPGTAGISIPGAPVITFTDYDRAIAALPGLTYYIDPANPGADRKSGALYINRNNDPLASVTVSAEMNGLPAWNMVSNLLQFRLPKNSARNSFTWLLAVYATTIGNLALVEEGANENLNKFWISSATAMRFHTSNTGGIFEQKAAGTVLPLNTRGIQGVSFDYATKRSSILFANRSWSPEYTHSLAFDVEADPNARLVMGWGGGTNVMQGLIGDALYFDRALHLAPNAAVFAAARDALVAKYAVA</sequence>
<dbReference type="EMBL" id="CP012661">
    <property type="protein sequence ID" value="AMY69799.1"/>
    <property type="molecule type" value="Genomic_DNA"/>
</dbReference>
<accession>A0A161HC90</accession>
<reference evidence="1 2" key="1">
    <citation type="submission" date="2015-09" db="EMBL/GenBank/DDBJ databases">
        <title>Complete genome sequence of Defluviimonas alba cai42t isolated from an oilfield in Xinjiang.</title>
        <authorList>
            <person name="Geng S."/>
            <person name="Pan X."/>
            <person name="Wu X."/>
        </authorList>
    </citation>
    <scope>NUCLEOTIDE SEQUENCE [LARGE SCALE GENOMIC DNA]</scope>
    <source>
        <strain evidence="2">cai42</strain>
    </source>
</reference>
<evidence type="ECO:0000313" key="1">
    <source>
        <dbReference type="EMBL" id="AMY69799.1"/>
    </source>
</evidence>
<dbReference type="Proteomes" id="UP000076128">
    <property type="component" value="Chromosome"/>
</dbReference>
<organism evidence="1 2">
    <name type="scientific">Frigidibacter mobilis</name>
    <dbReference type="NCBI Taxonomy" id="1335048"/>
    <lineage>
        <taxon>Bacteria</taxon>
        <taxon>Pseudomonadati</taxon>
        <taxon>Pseudomonadota</taxon>
        <taxon>Alphaproteobacteria</taxon>
        <taxon>Rhodobacterales</taxon>
        <taxon>Paracoccaceae</taxon>
        <taxon>Frigidibacter</taxon>
    </lineage>
</organism>
<dbReference type="STRING" id="1335048.AKL17_2556"/>
<dbReference type="RefSeq" id="WP_066813765.1">
    <property type="nucleotide sequence ID" value="NZ_CP012661.1"/>
</dbReference>